<feature type="transmembrane region" description="Helical" evidence="1">
    <location>
        <begin position="376"/>
        <end position="394"/>
    </location>
</feature>
<keyword evidence="1" id="KW-0812">Transmembrane</keyword>
<organism evidence="2 3">
    <name type="scientific">Pelomonas candidula</name>
    <dbReference type="NCBI Taxonomy" id="3299025"/>
    <lineage>
        <taxon>Bacteria</taxon>
        <taxon>Pseudomonadati</taxon>
        <taxon>Pseudomonadota</taxon>
        <taxon>Betaproteobacteria</taxon>
        <taxon>Burkholderiales</taxon>
        <taxon>Sphaerotilaceae</taxon>
        <taxon>Roseateles</taxon>
    </lineage>
</organism>
<reference evidence="2 3" key="1">
    <citation type="submission" date="2024-08" db="EMBL/GenBank/DDBJ databases">
        <authorList>
            <person name="Lu H."/>
        </authorList>
    </citation>
    <scope>NUCLEOTIDE SEQUENCE [LARGE SCALE GENOMIC DNA]</scope>
    <source>
        <strain evidence="2 3">BYS78W</strain>
    </source>
</reference>
<feature type="transmembrane region" description="Helical" evidence="1">
    <location>
        <begin position="260"/>
        <end position="280"/>
    </location>
</feature>
<feature type="transmembrane region" description="Helical" evidence="1">
    <location>
        <begin position="300"/>
        <end position="317"/>
    </location>
</feature>
<feature type="transmembrane region" description="Helical" evidence="1">
    <location>
        <begin position="185"/>
        <end position="205"/>
    </location>
</feature>
<dbReference type="RefSeq" id="WP_394410024.1">
    <property type="nucleotide sequence ID" value="NZ_JBIGIC010000005.1"/>
</dbReference>
<sequence>MTASSLPRWRGLDFEDGIADIALIGPLLCSAFALLLSWSVGAGADALVLWVAHGAQAAMLAISAASATAGGGTRLTQWVQRVAPSRAGQLACVRMWRQLRLTGALGLAGPLVLVAVWQSVHPGGVAGLVAGLLACLGLLGAAQLLGAWCGMAWRGRAPRWVMLGWLLLGLAVANVRVVWGVLSAWPAVAALTLAAVAWGWWRLALQMRMSQGRLSWHGVPRWQPVGASARLRMPSGWQRLRFSDLPADDRRRWLLRRGVGLTKGGEMIMVLLCVMTPQFIGQPRLGLLSGWGHAVQGQEVLGYGGWMAVLAMYAGLAQLQPGLHWRRRLAPGWRPTGWALRMLAASVTAFVGWLSLWELLCLAGAPAGARDAQLTTWPSVMGDAVFVSTFVAWMRGLCNRHVWTVFCALVLGSVVVAVAALLEARGLPLVRGGAWLALELGLSVPMAWAAVRAWSRQDVNTMAGNP</sequence>
<feature type="transmembrane region" description="Helical" evidence="1">
    <location>
        <begin position="401"/>
        <end position="422"/>
    </location>
</feature>
<feature type="transmembrane region" description="Helical" evidence="1">
    <location>
        <begin position="160"/>
        <end position="179"/>
    </location>
</feature>
<gene>
    <name evidence="2" type="ORF">ACG04R_11765</name>
</gene>
<proteinExistence type="predicted"/>
<feature type="transmembrane region" description="Helical" evidence="1">
    <location>
        <begin position="47"/>
        <end position="71"/>
    </location>
</feature>
<comment type="caution">
    <text evidence="2">The sequence shown here is derived from an EMBL/GenBank/DDBJ whole genome shotgun (WGS) entry which is preliminary data.</text>
</comment>
<evidence type="ECO:0008006" key="4">
    <source>
        <dbReference type="Google" id="ProtNLM"/>
    </source>
</evidence>
<dbReference type="Proteomes" id="UP001606134">
    <property type="component" value="Unassembled WGS sequence"/>
</dbReference>
<dbReference type="EMBL" id="JBIGIC010000005">
    <property type="protein sequence ID" value="MFG6487348.1"/>
    <property type="molecule type" value="Genomic_DNA"/>
</dbReference>
<accession>A0ABW7HBQ1</accession>
<feature type="transmembrane region" description="Helical" evidence="1">
    <location>
        <begin position="21"/>
        <end position="41"/>
    </location>
</feature>
<keyword evidence="1" id="KW-1133">Transmembrane helix</keyword>
<feature type="transmembrane region" description="Helical" evidence="1">
    <location>
        <begin position="434"/>
        <end position="454"/>
    </location>
</feature>
<evidence type="ECO:0000256" key="1">
    <source>
        <dbReference type="SAM" id="Phobius"/>
    </source>
</evidence>
<keyword evidence="3" id="KW-1185">Reference proteome</keyword>
<evidence type="ECO:0000313" key="2">
    <source>
        <dbReference type="EMBL" id="MFG6487348.1"/>
    </source>
</evidence>
<feature type="transmembrane region" description="Helical" evidence="1">
    <location>
        <begin position="101"/>
        <end position="120"/>
    </location>
</feature>
<evidence type="ECO:0000313" key="3">
    <source>
        <dbReference type="Proteomes" id="UP001606134"/>
    </source>
</evidence>
<feature type="transmembrane region" description="Helical" evidence="1">
    <location>
        <begin position="126"/>
        <end position="148"/>
    </location>
</feature>
<feature type="transmembrane region" description="Helical" evidence="1">
    <location>
        <begin position="338"/>
        <end position="356"/>
    </location>
</feature>
<protein>
    <recommendedName>
        <fullName evidence="4">ABC transporter permease</fullName>
    </recommendedName>
</protein>
<keyword evidence="1" id="KW-0472">Membrane</keyword>
<name>A0ABW7HBQ1_9BURK</name>